<feature type="region of interest" description="Disordered" evidence="1">
    <location>
        <begin position="35"/>
        <end position="178"/>
    </location>
</feature>
<evidence type="ECO:0000256" key="2">
    <source>
        <dbReference type="SAM" id="Phobius"/>
    </source>
</evidence>
<dbReference type="Proteomes" id="UP001331761">
    <property type="component" value="Unassembled WGS sequence"/>
</dbReference>
<dbReference type="EMBL" id="WIXE01024425">
    <property type="protein sequence ID" value="KAK5965609.1"/>
    <property type="molecule type" value="Genomic_DNA"/>
</dbReference>
<evidence type="ECO:0000313" key="3">
    <source>
        <dbReference type="EMBL" id="KAK5965609.1"/>
    </source>
</evidence>
<feature type="transmembrane region" description="Helical" evidence="2">
    <location>
        <begin position="6"/>
        <end position="26"/>
    </location>
</feature>
<evidence type="ECO:0000313" key="5">
    <source>
        <dbReference type="Proteomes" id="UP001331761"/>
    </source>
</evidence>
<feature type="compositionally biased region" description="Polar residues" evidence="1">
    <location>
        <begin position="162"/>
        <end position="178"/>
    </location>
</feature>
<feature type="compositionally biased region" description="Basic and acidic residues" evidence="1">
    <location>
        <begin position="102"/>
        <end position="112"/>
    </location>
</feature>
<evidence type="ECO:0000313" key="4">
    <source>
        <dbReference type="EMBL" id="KAK5980968.1"/>
    </source>
</evidence>
<evidence type="ECO:0000256" key="1">
    <source>
        <dbReference type="SAM" id="MobiDB-lite"/>
    </source>
</evidence>
<keyword evidence="2" id="KW-0812">Transmembrane</keyword>
<gene>
    <name evidence="3" type="ORF">GCK32_011730</name>
    <name evidence="4" type="ORF">GCK32_011897</name>
</gene>
<sequence length="178" mass="19902">MHIILAPLHLIIQVYGCILLILYICTTDKRTRPKKRLSRSDYEIAGAGRPATPKTKKKKSSKRVQQQSQVLPNALSKKVIVEKKEEPKIPLEHPESTNPLRKIQDPELDKDNAMAAYYTDEGQDDTNQDAPSIGEILGPPSDDMKPPDQVQTAIAKVDEQQKTPVSSLLSQKTISCYN</sequence>
<dbReference type="EMBL" id="WIXE01006794">
    <property type="protein sequence ID" value="KAK5980968.1"/>
    <property type="molecule type" value="Genomic_DNA"/>
</dbReference>
<reference evidence="4 5" key="1">
    <citation type="submission" date="2019-10" db="EMBL/GenBank/DDBJ databases">
        <title>Assembly and Annotation for the nematode Trichostrongylus colubriformis.</title>
        <authorList>
            <person name="Martin J."/>
        </authorList>
    </citation>
    <scope>NUCLEOTIDE SEQUENCE [LARGE SCALE GENOMIC DNA]</scope>
    <source>
        <strain evidence="4">G859</strain>
        <tissue evidence="4">Whole worm</tissue>
    </source>
</reference>
<proteinExistence type="predicted"/>
<keyword evidence="2" id="KW-1133">Transmembrane helix</keyword>
<name>A0AAN8G504_TRICO</name>
<dbReference type="AlphaFoldDB" id="A0AAN8G504"/>
<protein>
    <submittedName>
        <fullName evidence="4">Uncharacterized protein</fullName>
    </submittedName>
</protein>
<keyword evidence="2" id="KW-0472">Membrane</keyword>
<comment type="caution">
    <text evidence="4">The sequence shown here is derived from an EMBL/GenBank/DDBJ whole genome shotgun (WGS) entry which is preliminary data.</text>
</comment>
<keyword evidence="5" id="KW-1185">Reference proteome</keyword>
<feature type="compositionally biased region" description="Basic and acidic residues" evidence="1">
    <location>
        <begin position="79"/>
        <end position="95"/>
    </location>
</feature>
<organism evidence="4 5">
    <name type="scientific">Trichostrongylus colubriformis</name>
    <name type="common">Black scour worm</name>
    <dbReference type="NCBI Taxonomy" id="6319"/>
    <lineage>
        <taxon>Eukaryota</taxon>
        <taxon>Metazoa</taxon>
        <taxon>Ecdysozoa</taxon>
        <taxon>Nematoda</taxon>
        <taxon>Chromadorea</taxon>
        <taxon>Rhabditida</taxon>
        <taxon>Rhabditina</taxon>
        <taxon>Rhabditomorpha</taxon>
        <taxon>Strongyloidea</taxon>
        <taxon>Trichostrongylidae</taxon>
        <taxon>Trichostrongylus</taxon>
    </lineage>
</organism>
<accession>A0AAN8G504</accession>